<evidence type="ECO:0000313" key="3">
    <source>
        <dbReference type="Proteomes" id="UP001190700"/>
    </source>
</evidence>
<gene>
    <name evidence="2" type="ORF">CYMTET_42614</name>
</gene>
<name>A0AAE0C5S1_9CHLO</name>
<keyword evidence="3" id="KW-1185">Reference proteome</keyword>
<evidence type="ECO:0000256" key="1">
    <source>
        <dbReference type="SAM" id="MobiDB-lite"/>
    </source>
</evidence>
<comment type="caution">
    <text evidence="2">The sequence shown here is derived from an EMBL/GenBank/DDBJ whole genome shotgun (WGS) entry which is preliminary data.</text>
</comment>
<dbReference type="EMBL" id="LGRX02028562">
    <property type="protein sequence ID" value="KAK3247905.1"/>
    <property type="molecule type" value="Genomic_DNA"/>
</dbReference>
<organism evidence="2 3">
    <name type="scientific">Cymbomonas tetramitiformis</name>
    <dbReference type="NCBI Taxonomy" id="36881"/>
    <lineage>
        <taxon>Eukaryota</taxon>
        <taxon>Viridiplantae</taxon>
        <taxon>Chlorophyta</taxon>
        <taxon>Pyramimonadophyceae</taxon>
        <taxon>Pyramimonadales</taxon>
        <taxon>Pyramimonadaceae</taxon>
        <taxon>Cymbomonas</taxon>
    </lineage>
</organism>
<accession>A0AAE0C5S1</accession>
<dbReference type="AlphaFoldDB" id="A0AAE0C5S1"/>
<proteinExistence type="predicted"/>
<evidence type="ECO:0000313" key="2">
    <source>
        <dbReference type="EMBL" id="KAK3247905.1"/>
    </source>
</evidence>
<sequence length="303" mass="33050">MLSELSRTADLSSSHKCLFGYAPRLEEKDASLCLEAAEAYFKEGVETPVQDAAVPDGAGQTAKEPVEGSGATVALSLTDEEKKAAGGEGSTEDCLRALGALASDTKLQFSEADVNVSICLWENEDGDNLYYPCTVVGFAEGKHTIQYWKDSQQWSGDMQEEAYTVFHRVQANTQQAGTPQRHKRSRAAAHAANENSRPKIAKVCHQGAEKKDYKLGDLVGVHVPCLDANGLDEKFVLGVVCDVPHTNKYKVWTNAGVLNICYPAAKLELMTEAVRNQLSFKYEAGSEDWKKVKQVALGSSQIW</sequence>
<feature type="region of interest" description="Disordered" evidence="1">
    <location>
        <begin position="51"/>
        <end position="70"/>
    </location>
</feature>
<dbReference type="Proteomes" id="UP001190700">
    <property type="component" value="Unassembled WGS sequence"/>
</dbReference>
<protein>
    <submittedName>
        <fullName evidence="2">Uncharacterized protein</fullName>
    </submittedName>
</protein>
<reference evidence="2 3" key="1">
    <citation type="journal article" date="2015" name="Genome Biol. Evol.">
        <title>Comparative Genomics of a Bacterivorous Green Alga Reveals Evolutionary Causalities and Consequences of Phago-Mixotrophic Mode of Nutrition.</title>
        <authorList>
            <person name="Burns J.A."/>
            <person name="Paasch A."/>
            <person name="Narechania A."/>
            <person name="Kim E."/>
        </authorList>
    </citation>
    <scope>NUCLEOTIDE SEQUENCE [LARGE SCALE GENOMIC DNA]</scope>
    <source>
        <strain evidence="2 3">PLY_AMNH</strain>
    </source>
</reference>